<dbReference type="OrthoDB" id="3723182at2"/>
<dbReference type="GO" id="GO:0016491">
    <property type="term" value="F:oxidoreductase activity"/>
    <property type="evidence" value="ECO:0007669"/>
    <property type="project" value="InterPro"/>
</dbReference>
<dbReference type="InterPro" id="IPR000415">
    <property type="entry name" value="Nitroreductase-like"/>
</dbReference>
<feature type="domain" description="Nitroreductase" evidence="1">
    <location>
        <begin position="273"/>
        <end position="448"/>
    </location>
</feature>
<dbReference type="Proteomes" id="UP000198683">
    <property type="component" value="Unassembled WGS sequence"/>
</dbReference>
<accession>A0A1G9HK00</accession>
<dbReference type="InterPro" id="IPR054488">
    <property type="entry name" value="ThcOx_dom2"/>
</dbReference>
<gene>
    <name evidence="3" type="ORF">SAMN05421874_11679</name>
</gene>
<dbReference type="InterPro" id="IPR052544">
    <property type="entry name" value="Bacteriocin_Proc_Enz"/>
</dbReference>
<dbReference type="InterPro" id="IPR029479">
    <property type="entry name" value="Nitroreductase"/>
</dbReference>
<dbReference type="CDD" id="cd02142">
    <property type="entry name" value="McbC_SagB-like_oxidoreductase"/>
    <property type="match status" value="1"/>
</dbReference>
<organism evidence="3 4">
    <name type="scientific">Nonomuraea maritima</name>
    <dbReference type="NCBI Taxonomy" id="683260"/>
    <lineage>
        <taxon>Bacteria</taxon>
        <taxon>Bacillati</taxon>
        <taxon>Actinomycetota</taxon>
        <taxon>Actinomycetes</taxon>
        <taxon>Streptosporangiales</taxon>
        <taxon>Streptosporangiaceae</taxon>
        <taxon>Nonomuraea</taxon>
    </lineage>
</organism>
<name>A0A1G9HK00_9ACTN</name>
<evidence type="ECO:0000259" key="2">
    <source>
        <dbReference type="Pfam" id="PF22767"/>
    </source>
</evidence>
<protein>
    <submittedName>
        <fullName evidence="3">SagB-type dehydrogenase domain-containing protein</fullName>
    </submittedName>
</protein>
<dbReference type="NCBIfam" id="TIGR03605">
    <property type="entry name" value="antibiot_sagB"/>
    <property type="match status" value="1"/>
</dbReference>
<evidence type="ECO:0000313" key="4">
    <source>
        <dbReference type="Proteomes" id="UP000198683"/>
    </source>
</evidence>
<dbReference type="AlphaFoldDB" id="A0A1G9HK00"/>
<evidence type="ECO:0000259" key="1">
    <source>
        <dbReference type="Pfam" id="PF00881"/>
    </source>
</evidence>
<dbReference type="InterPro" id="IPR020051">
    <property type="entry name" value="SagB-type_dehydrogenase"/>
</dbReference>
<dbReference type="PANTHER" id="PTHR43745:SF2">
    <property type="entry name" value="NITROREDUCTASE MJ1384-RELATED"/>
    <property type="match status" value="1"/>
</dbReference>
<dbReference type="Gene3D" id="3.40.109.10">
    <property type="entry name" value="NADH Oxidase"/>
    <property type="match status" value="1"/>
</dbReference>
<proteinExistence type="predicted"/>
<keyword evidence="4" id="KW-1185">Reference proteome</keyword>
<evidence type="ECO:0000313" key="3">
    <source>
        <dbReference type="EMBL" id="SDL13300.1"/>
    </source>
</evidence>
<dbReference type="PANTHER" id="PTHR43745">
    <property type="entry name" value="NITROREDUCTASE MJ1384-RELATED"/>
    <property type="match status" value="1"/>
</dbReference>
<sequence length="462" mass="49476">MTAVAAPVTAAVALRPDADVRLHGDVTVIAHPFRRVAVRGLGPRITALLAGLRDRPATVEHLVDRLAVDGGSSAEIATLYLALARLDDMLVHTLDGLVRVVPVTREAAFEPRALAPTDKVRLSRFAVVRRHGSLLVLESPLARHRVELGSEAMPLVAALAGPVTVVEASRGLPAVADAHQALGYLAGAGMVDVAVDGDFPEDTDPALRPWDFHDLLFHSRSRLGRFDGEFGATFRFLGELEPEPAIKPPPHGRVVPLQRPQPTELPPLDAVLEARRSVRDYAPEPPTAAQLGELLYRSARVKGLLEPNDSMPYEASARPYPGGGATYELELYLVVRRCDGLDAGVYYYDPLGHHLVELAHRAGDAEAALATAHQATAGAVVPDVLIIVTARFRRVSWKYAGMAYATVLKNVGVLYQTFYLVATAMGLAPCGLGSGDADLSARLLGLDWVAESSVGEFLIGRA</sequence>
<reference evidence="3 4" key="1">
    <citation type="submission" date="2016-10" db="EMBL/GenBank/DDBJ databases">
        <authorList>
            <person name="de Groot N.N."/>
        </authorList>
    </citation>
    <scope>NUCLEOTIDE SEQUENCE [LARGE SCALE GENOMIC DNA]</scope>
    <source>
        <strain evidence="3 4">CGMCC 4.5681</strain>
    </source>
</reference>
<dbReference type="EMBL" id="FNFB01000016">
    <property type="protein sequence ID" value="SDL13300.1"/>
    <property type="molecule type" value="Genomic_DNA"/>
</dbReference>
<dbReference type="RefSeq" id="WP_090769246.1">
    <property type="nucleotide sequence ID" value="NZ_FNFB01000016.1"/>
</dbReference>
<dbReference type="SUPFAM" id="SSF55469">
    <property type="entry name" value="FMN-dependent nitroreductase-like"/>
    <property type="match status" value="1"/>
</dbReference>
<feature type="domain" description="Cyanobactin oxidase ThcOx second" evidence="2">
    <location>
        <begin position="120"/>
        <end position="226"/>
    </location>
</feature>
<dbReference type="STRING" id="683260.SAMN05421874_11679"/>
<dbReference type="Pfam" id="PF00881">
    <property type="entry name" value="Nitroreductase"/>
    <property type="match status" value="1"/>
</dbReference>
<dbReference type="Pfam" id="PF22767">
    <property type="entry name" value="ThcOx"/>
    <property type="match status" value="1"/>
</dbReference>